<keyword evidence="2" id="KW-1185">Reference proteome</keyword>
<accession>A0ABC8QSB6</accession>
<dbReference type="EMBL" id="CAUOFW020000447">
    <property type="protein sequence ID" value="CAK9134402.1"/>
    <property type="molecule type" value="Genomic_DNA"/>
</dbReference>
<gene>
    <name evidence="1" type="ORF">ILEXP_LOCUS1333</name>
</gene>
<organism evidence="1 2">
    <name type="scientific">Ilex paraguariensis</name>
    <name type="common">yerba mate</name>
    <dbReference type="NCBI Taxonomy" id="185542"/>
    <lineage>
        <taxon>Eukaryota</taxon>
        <taxon>Viridiplantae</taxon>
        <taxon>Streptophyta</taxon>
        <taxon>Embryophyta</taxon>
        <taxon>Tracheophyta</taxon>
        <taxon>Spermatophyta</taxon>
        <taxon>Magnoliopsida</taxon>
        <taxon>eudicotyledons</taxon>
        <taxon>Gunneridae</taxon>
        <taxon>Pentapetalae</taxon>
        <taxon>asterids</taxon>
        <taxon>campanulids</taxon>
        <taxon>Aquifoliales</taxon>
        <taxon>Aquifoliaceae</taxon>
        <taxon>Ilex</taxon>
    </lineage>
</organism>
<protein>
    <submittedName>
        <fullName evidence="1">Uncharacterized protein</fullName>
    </submittedName>
</protein>
<proteinExistence type="predicted"/>
<dbReference type="AlphaFoldDB" id="A0ABC8QSB6"/>
<name>A0ABC8QSB6_9AQUA</name>
<evidence type="ECO:0000313" key="2">
    <source>
        <dbReference type="Proteomes" id="UP001642360"/>
    </source>
</evidence>
<evidence type="ECO:0000313" key="1">
    <source>
        <dbReference type="EMBL" id="CAK9134402.1"/>
    </source>
</evidence>
<sequence length="88" mass="9754">MVSASTVSIGQLFSQNSVDEIVTNDQFNLQAMACSRKIPNRKHPTPTILLPKGISYGANPQEMPFLTKFVCKTPFFFLQLLGTVDCCQ</sequence>
<comment type="caution">
    <text evidence="1">The sequence shown here is derived from an EMBL/GenBank/DDBJ whole genome shotgun (WGS) entry which is preliminary data.</text>
</comment>
<dbReference type="Proteomes" id="UP001642360">
    <property type="component" value="Unassembled WGS sequence"/>
</dbReference>
<reference evidence="1 2" key="1">
    <citation type="submission" date="2024-02" db="EMBL/GenBank/DDBJ databases">
        <authorList>
            <person name="Vignale AGUSTIN F."/>
            <person name="Sosa J E."/>
            <person name="Modenutti C."/>
        </authorList>
    </citation>
    <scope>NUCLEOTIDE SEQUENCE [LARGE SCALE GENOMIC DNA]</scope>
</reference>